<dbReference type="InterPro" id="IPR015942">
    <property type="entry name" value="Asp/Glu/hydantoin_racemase"/>
</dbReference>
<dbReference type="GO" id="GO:0047661">
    <property type="term" value="F:amino-acid racemase activity"/>
    <property type="evidence" value="ECO:0007669"/>
    <property type="project" value="InterPro"/>
</dbReference>
<organism evidence="2 3">
    <name type="scientific">Emergencia timonensis</name>
    <dbReference type="NCBI Taxonomy" id="1776384"/>
    <lineage>
        <taxon>Bacteria</taxon>
        <taxon>Bacillati</taxon>
        <taxon>Bacillota</taxon>
        <taxon>Clostridia</taxon>
        <taxon>Peptostreptococcales</taxon>
        <taxon>Anaerovoracaceae</taxon>
        <taxon>Emergencia</taxon>
    </lineage>
</organism>
<comment type="caution">
    <text evidence="2">The sequence shown here is derived from an EMBL/GenBank/DDBJ whole genome shotgun (WGS) entry which is preliminary data.</text>
</comment>
<keyword evidence="3" id="KW-1185">Reference proteome</keyword>
<dbReference type="PANTHER" id="PTHR28047:SF5">
    <property type="entry name" value="PROTEIN DCG1"/>
    <property type="match status" value="1"/>
</dbReference>
<evidence type="ECO:0000256" key="1">
    <source>
        <dbReference type="ARBA" id="ARBA00038414"/>
    </source>
</evidence>
<protein>
    <submittedName>
        <fullName evidence="2">Hydrogenase expression protein HupH</fullName>
    </submittedName>
</protein>
<dbReference type="AlphaFoldDB" id="A0A415DYS6"/>
<dbReference type="PANTHER" id="PTHR28047">
    <property type="entry name" value="PROTEIN DCG1"/>
    <property type="match status" value="1"/>
</dbReference>
<comment type="similarity">
    <text evidence="1">Belongs to the HyuE racemase family.</text>
</comment>
<dbReference type="InterPro" id="IPR053714">
    <property type="entry name" value="Iso_Racemase_Enz_sf"/>
</dbReference>
<evidence type="ECO:0000313" key="2">
    <source>
        <dbReference type="EMBL" id="RHJ86009.1"/>
    </source>
</evidence>
<accession>A0A415DYS6</accession>
<name>A0A415DYS6_9FIRM</name>
<gene>
    <name evidence="2" type="ORF">DW099_14315</name>
</gene>
<dbReference type="RefSeq" id="WP_118336141.1">
    <property type="nucleotide sequence ID" value="NZ_AP025567.1"/>
</dbReference>
<evidence type="ECO:0000313" key="3">
    <source>
        <dbReference type="Proteomes" id="UP000284841"/>
    </source>
</evidence>
<dbReference type="Proteomes" id="UP000284841">
    <property type="component" value="Unassembled WGS sequence"/>
</dbReference>
<dbReference type="STRING" id="1776384.GCA_900086585_01740"/>
<dbReference type="InterPro" id="IPR052186">
    <property type="entry name" value="Hydantoin_racemase-like"/>
</dbReference>
<reference evidence="2 3" key="1">
    <citation type="submission" date="2018-08" db="EMBL/GenBank/DDBJ databases">
        <title>A genome reference for cultivated species of the human gut microbiota.</title>
        <authorList>
            <person name="Zou Y."/>
            <person name="Xue W."/>
            <person name="Luo G."/>
        </authorList>
    </citation>
    <scope>NUCLEOTIDE SEQUENCE [LARGE SCALE GENOMIC DNA]</scope>
    <source>
        <strain evidence="2 3">AM07-24</strain>
    </source>
</reference>
<dbReference type="Pfam" id="PF01177">
    <property type="entry name" value="Asp_Glu_race"/>
    <property type="match status" value="1"/>
</dbReference>
<dbReference type="OrthoDB" id="9791723at2"/>
<proteinExistence type="inferred from homology"/>
<dbReference type="Gene3D" id="3.40.50.12500">
    <property type="match status" value="1"/>
</dbReference>
<sequence length="237" mass="25446">MSVRIKQVVPVTGDFLLDQATRDYIGKYLAPDTVVDVEVIPEGQYSIESEYDEAVNAPQVVKLCKKAAAEGYDGIYVDCFGDPGVRAARECVCIPVFGGFEPAMLMAMGLGDKIGIVTVLKNVIPLIEGNIAKAHLDGRTTKVRAVNMPVADLENTEKLIENLVPECIRSIEDGASVIVLGCTGMIDVAENVQARLLAEGFDVPVVEAAGAALNTVEMYAKMKLKHSGLTYMAPPEK</sequence>
<dbReference type="EMBL" id="QRMS01000004">
    <property type="protein sequence ID" value="RHJ86009.1"/>
    <property type="molecule type" value="Genomic_DNA"/>
</dbReference>